<dbReference type="Gene3D" id="1.10.275.60">
    <property type="match status" value="1"/>
</dbReference>
<evidence type="ECO:0000313" key="5">
    <source>
        <dbReference type="EMBL" id="CAE0046141.1"/>
    </source>
</evidence>
<dbReference type="InterPro" id="IPR022761">
    <property type="entry name" value="Fumarate_lyase_N"/>
</dbReference>
<dbReference type="EMBL" id="HBHW01018380">
    <property type="protein sequence ID" value="CAE0046141.1"/>
    <property type="molecule type" value="Transcribed_RNA"/>
</dbReference>
<accession>A0A7S2ZNS1</accession>
<comment type="catalytic activity">
    <reaction evidence="2">
        <text>N(6)-(1,2-dicarboxyethyl)-AMP = fumarate + AMP</text>
        <dbReference type="Rhea" id="RHEA:16853"/>
        <dbReference type="ChEBI" id="CHEBI:29806"/>
        <dbReference type="ChEBI" id="CHEBI:57567"/>
        <dbReference type="ChEBI" id="CHEBI:456215"/>
        <dbReference type="EC" id="4.3.2.2"/>
    </reaction>
</comment>
<evidence type="ECO:0000256" key="1">
    <source>
        <dbReference type="ARBA" id="ARBA00023239"/>
    </source>
</evidence>
<dbReference type="PRINTS" id="PR00149">
    <property type="entry name" value="FUMRATELYASE"/>
</dbReference>
<protein>
    <recommendedName>
        <fullName evidence="2">Adenylosuccinate lyase</fullName>
        <shortName evidence="2">ASL</shortName>
        <ecNumber evidence="2">4.3.2.2</ecNumber>
    </recommendedName>
    <alternativeName>
        <fullName evidence="2">Adenylosuccinase</fullName>
    </alternativeName>
</protein>
<dbReference type="GO" id="GO:0004018">
    <property type="term" value="F:N6-(1,2-dicarboxyethyl)AMP AMP-lyase (fumarate-forming) activity"/>
    <property type="evidence" value="ECO:0007669"/>
    <property type="project" value="InterPro"/>
</dbReference>
<feature type="region of interest" description="Disordered" evidence="3">
    <location>
        <begin position="37"/>
        <end position="66"/>
    </location>
</feature>
<dbReference type="EC" id="4.3.2.2" evidence="2"/>
<reference evidence="5" key="1">
    <citation type="submission" date="2021-01" db="EMBL/GenBank/DDBJ databases">
        <authorList>
            <person name="Corre E."/>
            <person name="Pelletier E."/>
            <person name="Niang G."/>
            <person name="Scheremetjew M."/>
            <person name="Finn R."/>
            <person name="Kale V."/>
            <person name="Holt S."/>
            <person name="Cochrane G."/>
            <person name="Meng A."/>
            <person name="Brown T."/>
            <person name="Cohen L."/>
        </authorList>
    </citation>
    <scope>NUCLEOTIDE SEQUENCE</scope>
    <source>
        <strain evidence="5">CCMP 769</strain>
    </source>
</reference>
<dbReference type="UniPathway" id="UPA00075">
    <property type="reaction ID" value="UER00336"/>
</dbReference>
<dbReference type="InterPro" id="IPR020557">
    <property type="entry name" value="Fumarate_lyase_CS"/>
</dbReference>
<dbReference type="AlphaFoldDB" id="A0A7S2ZNS1"/>
<dbReference type="PANTHER" id="PTHR43172:SF1">
    <property type="entry name" value="ADENYLOSUCCINATE LYASE"/>
    <property type="match status" value="1"/>
</dbReference>
<dbReference type="Pfam" id="PF00206">
    <property type="entry name" value="Lyase_1"/>
    <property type="match status" value="1"/>
</dbReference>
<comment type="pathway">
    <text evidence="2">Purine metabolism; AMP biosynthesis via de novo pathway; AMP from IMP: step 2/2.</text>
</comment>
<organism evidence="5">
    <name type="scientific">Rhodosorus marinus</name>
    <dbReference type="NCBI Taxonomy" id="101924"/>
    <lineage>
        <taxon>Eukaryota</taxon>
        <taxon>Rhodophyta</taxon>
        <taxon>Stylonematophyceae</taxon>
        <taxon>Stylonematales</taxon>
        <taxon>Stylonemataceae</taxon>
        <taxon>Rhodosorus</taxon>
    </lineage>
</organism>
<dbReference type="SUPFAM" id="SSF48557">
    <property type="entry name" value="L-aspartase-like"/>
    <property type="match status" value="1"/>
</dbReference>
<keyword evidence="2" id="KW-0658">Purine biosynthesis</keyword>
<dbReference type="PROSITE" id="PS00163">
    <property type="entry name" value="FUMARATE_LYASES"/>
    <property type="match status" value="1"/>
</dbReference>
<comment type="pathway">
    <text evidence="2">Purine metabolism; IMP biosynthesis via de novo pathway; 5-amino-1-(5-phospho-D-ribosyl)imidazole-4-carboxamide from 5-amino-1-(5-phospho-D-ribosyl)imidazole-4-carboxylate: step 2/2.</text>
</comment>
<dbReference type="NCBIfam" id="TIGR00928">
    <property type="entry name" value="purB"/>
    <property type="match status" value="1"/>
</dbReference>
<dbReference type="GO" id="GO:0070626">
    <property type="term" value="F:(S)-2-(5-amino-1-(5-phospho-D-ribosyl)imidazole-4-carboxamido) succinate lyase (fumarate-forming) activity"/>
    <property type="evidence" value="ECO:0007669"/>
    <property type="project" value="TreeGrafter"/>
</dbReference>
<dbReference type="PANTHER" id="PTHR43172">
    <property type="entry name" value="ADENYLOSUCCINATE LYASE"/>
    <property type="match status" value="1"/>
</dbReference>
<dbReference type="Gene3D" id="1.20.200.10">
    <property type="entry name" value="Fumarase/aspartase (Central domain)"/>
    <property type="match status" value="1"/>
</dbReference>
<evidence type="ECO:0000256" key="3">
    <source>
        <dbReference type="SAM" id="MobiDB-lite"/>
    </source>
</evidence>
<gene>
    <name evidence="5" type="ORF">RMAR00112_LOCUS14118</name>
</gene>
<dbReference type="GO" id="GO:0044208">
    <property type="term" value="P:'de novo' AMP biosynthetic process"/>
    <property type="evidence" value="ECO:0007669"/>
    <property type="project" value="UniProtKB-UniPathway"/>
</dbReference>
<comment type="similarity">
    <text evidence="2">Belongs to the lyase 1 family. Adenylosuccinate lyase subfamily.</text>
</comment>
<dbReference type="Gene3D" id="1.10.40.30">
    <property type="entry name" value="Fumarase/aspartase (C-terminal domain)"/>
    <property type="match status" value="1"/>
</dbReference>
<feature type="compositionally biased region" description="Low complexity" evidence="3">
    <location>
        <begin position="40"/>
        <end position="52"/>
    </location>
</feature>
<dbReference type="InterPro" id="IPR019468">
    <property type="entry name" value="AdenyloSucc_lyase_C"/>
</dbReference>
<dbReference type="Pfam" id="PF10397">
    <property type="entry name" value="ADSL_C"/>
    <property type="match status" value="1"/>
</dbReference>
<dbReference type="UniPathway" id="UPA00074">
    <property type="reaction ID" value="UER00132"/>
</dbReference>
<evidence type="ECO:0000256" key="2">
    <source>
        <dbReference type="RuleBase" id="RU361172"/>
    </source>
</evidence>
<comment type="catalytic activity">
    <reaction evidence="2">
        <text>(2S)-2-[5-amino-1-(5-phospho-beta-D-ribosyl)imidazole-4-carboxamido]succinate = 5-amino-1-(5-phospho-beta-D-ribosyl)imidazole-4-carboxamide + fumarate</text>
        <dbReference type="Rhea" id="RHEA:23920"/>
        <dbReference type="ChEBI" id="CHEBI:29806"/>
        <dbReference type="ChEBI" id="CHEBI:58443"/>
        <dbReference type="ChEBI" id="CHEBI:58475"/>
        <dbReference type="EC" id="4.3.2.2"/>
    </reaction>
</comment>
<keyword evidence="1 2" id="KW-0456">Lyase</keyword>
<dbReference type="InterPro" id="IPR000362">
    <property type="entry name" value="Fumarate_lyase_fam"/>
</dbReference>
<name>A0A7S2ZNS1_9RHOD</name>
<evidence type="ECO:0000259" key="4">
    <source>
        <dbReference type="SMART" id="SM00998"/>
    </source>
</evidence>
<dbReference type="InterPro" id="IPR004769">
    <property type="entry name" value="Pur_lyase"/>
</dbReference>
<sequence>MEPRLGFCHCAGLRGRGLERRAEKCTTNSGRRKFVREVRASASSSGSNGQAGELPSTDEHQPPVYQSPLSTRYASIEMRTVFSDLYRFRLWRKLWIALADSERALGVEITEEQVEALRQAPDVDLEMAGRYERELRHDVMAHVHTFGEQAPSAKGIIHLGATSCYITDNSELIQMRNALDLLIPRIWNVVRNLSKFAMEHKDLATLAYTHYQPAQPTTLGKRACLWAQDFMYDAMKLEQVRDELKFRGVKGTTGTQASFLSLFNGDHTAVKTLDEMITKEMDFEKKWSVTGQTYTRKQDFTVVAALAGIGQSCSKMANDIRLLQHMKEVEEPFEKTQIGSSAMAYKRNPMRSERMSSLSRFLQSLVINPAETASTQWLERTLDDSANRRLAISEAFLTSDALLQLALNVTSGLVVYPKVIQRHLEEELPFMATETILMAATRKGGDRQALHEAIRQHSMAAGQKVKAEGGRNDLIERIREDPLFSSLQRDLDMYLDSSLFIGRAPEQVVEFIEDEVLPALRERGYDETSDVDSGVVLV</sequence>
<feature type="domain" description="Adenylosuccinate lyase C-terminal" evidence="4">
    <location>
        <begin position="428"/>
        <end position="512"/>
    </location>
</feature>
<dbReference type="CDD" id="cd03302">
    <property type="entry name" value="Adenylsuccinate_lyase_2"/>
    <property type="match status" value="1"/>
</dbReference>
<proteinExistence type="inferred from homology"/>
<dbReference type="GO" id="GO:0006189">
    <property type="term" value="P:'de novo' IMP biosynthetic process"/>
    <property type="evidence" value="ECO:0007669"/>
    <property type="project" value="UniProtKB-UniPathway"/>
</dbReference>
<dbReference type="InterPro" id="IPR008948">
    <property type="entry name" value="L-Aspartase-like"/>
</dbReference>
<dbReference type="GO" id="GO:0005829">
    <property type="term" value="C:cytosol"/>
    <property type="evidence" value="ECO:0007669"/>
    <property type="project" value="TreeGrafter"/>
</dbReference>
<dbReference type="SMART" id="SM00998">
    <property type="entry name" value="ADSL_C"/>
    <property type="match status" value="1"/>
</dbReference>